<feature type="region of interest" description="Disordered" evidence="1">
    <location>
        <begin position="26"/>
        <end position="50"/>
    </location>
</feature>
<feature type="compositionally biased region" description="Polar residues" evidence="1">
    <location>
        <begin position="39"/>
        <end position="48"/>
    </location>
</feature>
<evidence type="ECO:0000313" key="2">
    <source>
        <dbReference type="EMBL" id="RMA64156.1"/>
    </source>
</evidence>
<protein>
    <recommendedName>
        <fullName evidence="4">Cell division protein ZapB</fullName>
    </recommendedName>
</protein>
<dbReference type="Proteomes" id="UP000271339">
    <property type="component" value="Unassembled WGS sequence"/>
</dbReference>
<dbReference type="Gene3D" id="6.10.250.370">
    <property type="match status" value="1"/>
</dbReference>
<keyword evidence="3" id="KW-1185">Reference proteome</keyword>
<evidence type="ECO:0000256" key="1">
    <source>
        <dbReference type="SAM" id="MobiDB-lite"/>
    </source>
</evidence>
<dbReference type="AlphaFoldDB" id="A0A3L9YU31"/>
<dbReference type="OrthoDB" id="1467932at2"/>
<reference evidence="2 3" key="1">
    <citation type="submission" date="2018-10" db="EMBL/GenBank/DDBJ databases">
        <title>Genomic Encyclopedia of Archaeal and Bacterial Type Strains, Phase II (KMG-II): from individual species to whole genera.</title>
        <authorList>
            <person name="Goeker M."/>
        </authorList>
    </citation>
    <scope>NUCLEOTIDE SEQUENCE [LARGE SCALE GENOMIC DNA]</scope>
    <source>
        <strain evidence="2 3">DSM 23424</strain>
    </source>
</reference>
<dbReference type="EMBL" id="REFC01000012">
    <property type="protein sequence ID" value="RMA64156.1"/>
    <property type="molecule type" value="Genomic_DNA"/>
</dbReference>
<proteinExistence type="predicted"/>
<evidence type="ECO:0000313" key="3">
    <source>
        <dbReference type="Proteomes" id="UP000271339"/>
    </source>
</evidence>
<name>A0A3L9YU31_9FLAO</name>
<comment type="caution">
    <text evidence="2">The sequence shown here is derived from an EMBL/GenBank/DDBJ whole genome shotgun (WGS) entry which is preliminary data.</text>
</comment>
<sequence length="96" mass="11262">MSQISEIVDSLENRISKLLHSHQKLKQTNAKLEEENENLRSQQEQFQNEVEKWREESSSLKLANSMLGSDEYKRDTKLKINALVREIDQCITQLSE</sequence>
<evidence type="ECO:0008006" key="4">
    <source>
        <dbReference type="Google" id="ProtNLM"/>
    </source>
</evidence>
<gene>
    <name evidence="2" type="ORF">BXY75_1023</name>
</gene>
<organism evidence="2 3">
    <name type="scientific">Ulvibacter antarcticus</name>
    <dbReference type="NCBI Taxonomy" id="442714"/>
    <lineage>
        <taxon>Bacteria</taxon>
        <taxon>Pseudomonadati</taxon>
        <taxon>Bacteroidota</taxon>
        <taxon>Flavobacteriia</taxon>
        <taxon>Flavobacteriales</taxon>
        <taxon>Flavobacteriaceae</taxon>
        <taxon>Ulvibacter</taxon>
    </lineage>
</organism>
<accession>A0A3L9YU31</accession>
<dbReference type="RefSeq" id="WP_121906627.1">
    <property type="nucleotide sequence ID" value="NZ_REFC01000012.1"/>
</dbReference>